<evidence type="ECO:0008006" key="3">
    <source>
        <dbReference type="Google" id="ProtNLM"/>
    </source>
</evidence>
<accession>A0ABN6L0D2</accession>
<dbReference type="Proteomes" id="UP001319867">
    <property type="component" value="Chromosome"/>
</dbReference>
<gene>
    <name evidence="1" type="ORF">GENT5_14180</name>
</gene>
<protein>
    <recommendedName>
        <fullName evidence="3">GDYXXLXY protein</fullName>
    </recommendedName>
</protein>
<proteinExistence type="predicted"/>
<sequence length="155" mass="18035">MKNNFVLLVVLLFSTLIYSQQFQIGDRVVVKLKDLKLLDYSPSMKVHTYQYVGKMKDKYLFDRRLVEILIGLKNGVVVTTIYNLKLNTDEHRIEKSTLKRVNKSVGKELQFVPHNSFAITKGNKFISLKICNTPLTFDQPRMVYLTTIKYSILMP</sequence>
<dbReference type="EMBL" id="AP025184">
    <property type="protein sequence ID" value="BDB55113.1"/>
    <property type="molecule type" value="Genomic_DNA"/>
</dbReference>
<name>A0ABN6L0D2_9FLAO</name>
<evidence type="ECO:0000313" key="1">
    <source>
        <dbReference type="EMBL" id="BDB55113.1"/>
    </source>
</evidence>
<evidence type="ECO:0000313" key="2">
    <source>
        <dbReference type="Proteomes" id="UP001319867"/>
    </source>
</evidence>
<organism evidence="1 2">
    <name type="scientific">Flavobacterium ammoniigenes</name>
    <dbReference type="NCBI Taxonomy" id="1751095"/>
    <lineage>
        <taxon>Bacteria</taxon>
        <taxon>Pseudomonadati</taxon>
        <taxon>Bacteroidota</taxon>
        <taxon>Flavobacteriia</taxon>
        <taxon>Flavobacteriales</taxon>
        <taxon>Flavobacteriaceae</taxon>
        <taxon>Flavobacterium</taxon>
    </lineage>
</organism>
<reference evidence="1 2" key="2">
    <citation type="journal article" date="2022" name="Microorganisms">
        <title>Complete Genome Sequences of Two Flavobacterium ammonificans Strains and a Flavobacterium ammoniigenes Strain of Ammonifying Bacterioplankton Isolated from Surface River Water.</title>
        <authorList>
            <person name="Suda W."/>
            <person name="Ogata Y."/>
            <person name="Shindo C."/>
            <person name="Watanabe K."/>
        </authorList>
    </citation>
    <scope>NUCLEOTIDE SEQUENCE [LARGE SCALE GENOMIC DNA]</scope>
    <source>
        <strain evidence="1 2">GENT5</strain>
    </source>
</reference>
<keyword evidence="2" id="KW-1185">Reference proteome</keyword>
<dbReference type="RefSeq" id="WP_229316503.1">
    <property type="nucleotide sequence ID" value="NZ_AP025184.1"/>
</dbReference>
<reference evidence="1 2" key="1">
    <citation type="journal article" date="2022" name="Int. J. Syst. Evol. Microbiol.">
        <title>Flavobacterium ammonificans sp. nov. and Flavobacterium ammoniigenes sp. nov., ammonifying bacteria isolated from surface river water.</title>
        <authorList>
            <person name="Watanabe K."/>
            <person name="Kitamura T."/>
            <person name="Ogata Y."/>
            <person name="Shindo C."/>
            <person name="Suda W."/>
        </authorList>
    </citation>
    <scope>NUCLEOTIDE SEQUENCE [LARGE SCALE GENOMIC DNA]</scope>
    <source>
        <strain evidence="1 2">GENT5</strain>
    </source>
</reference>